<dbReference type="EMBL" id="LWQS01000074">
    <property type="protein sequence ID" value="OAN43812.1"/>
    <property type="molecule type" value="Genomic_DNA"/>
</dbReference>
<organism evidence="4 5">
    <name type="scientific">Chloroflexus islandicus</name>
    <dbReference type="NCBI Taxonomy" id="1707952"/>
    <lineage>
        <taxon>Bacteria</taxon>
        <taxon>Bacillati</taxon>
        <taxon>Chloroflexota</taxon>
        <taxon>Chloroflexia</taxon>
        <taxon>Chloroflexales</taxon>
        <taxon>Chloroflexineae</taxon>
        <taxon>Chloroflexaceae</taxon>
        <taxon>Chloroflexus</taxon>
    </lineage>
</organism>
<dbReference type="InterPro" id="IPR051802">
    <property type="entry name" value="YfhM-like"/>
</dbReference>
<dbReference type="STRING" id="1707952.A6A03_17755"/>
<comment type="caution">
    <text evidence="4">The sequence shown here is derived from an EMBL/GenBank/DDBJ whole genome shotgun (WGS) entry which is preliminary data.</text>
</comment>
<dbReference type="SUPFAM" id="SSF49373">
    <property type="entry name" value="Invasin/intimin cell-adhesion fragments"/>
    <property type="match status" value="1"/>
</dbReference>
<dbReference type="InterPro" id="IPR011625">
    <property type="entry name" value="A2M_N_BRD"/>
</dbReference>
<name>A0A178M4Y0_9CHLR</name>
<dbReference type="InterPro" id="IPR008930">
    <property type="entry name" value="Terpenoid_cyclase/PrenylTrfase"/>
</dbReference>
<dbReference type="Gene3D" id="2.60.40.10">
    <property type="entry name" value="Immunoglobulins"/>
    <property type="match status" value="1"/>
</dbReference>
<dbReference type="SMART" id="SM01360">
    <property type="entry name" value="A2M"/>
    <property type="match status" value="1"/>
</dbReference>
<dbReference type="Gene3D" id="2.60.40.3710">
    <property type="match status" value="3"/>
</dbReference>
<proteinExistence type="predicted"/>
<dbReference type="InterPro" id="IPR013783">
    <property type="entry name" value="Ig-like_fold"/>
</dbReference>
<dbReference type="PANTHER" id="PTHR40094:SF1">
    <property type="entry name" value="UBIQUITIN DOMAIN-CONTAINING PROTEIN"/>
    <property type="match status" value="1"/>
</dbReference>
<dbReference type="OrthoDB" id="9767116at2"/>
<dbReference type="SUPFAM" id="SSF48239">
    <property type="entry name" value="Terpenoid cyclases/Protein prenyltransferases"/>
    <property type="match status" value="1"/>
</dbReference>
<reference evidence="4 5" key="1">
    <citation type="submission" date="2016-04" db="EMBL/GenBank/DDBJ databases">
        <title>Chloroflexus islandicus sp. nov., a thermophilic filamentous anoxygenic phototrophic bacterium from geyser Strokkur (Iceland).</title>
        <authorList>
            <person name="Gaisin V.A."/>
            <person name="Kalashnikov A.M."/>
            <person name="Sukhacheva M.V."/>
            <person name="Grouzdev D.S."/>
            <person name="Ivanov T.M."/>
            <person name="Kuznetsov B."/>
            <person name="Gorlenko V.M."/>
        </authorList>
    </citation>
    <scope>NUCLEOTIDE SEQUENCE [LARGE SCALE GENOMIC DNA]</scope>
    <source>
        <strain evidence="5">isl-2</strain>
    </source>
</reference>
<dbReference type="Pfam" id="PF13205">
    <property type="entry name" value="Big_5"/>
    <property type="match status" value="4"/>
</dbReference>
<dbReference type="PANTHER" id="PTHR40094">
    <property type="entry name" value="ALPHA-2-MACROGLOBULIN HOMOLOG"/>
    <property type="match status" value="1"/>
</dbReference>
<evidence type="ECO:0000256" key="1">
    <source>
        <dbReference type="ARBA" id="ARBA00022729"/>
    </source>
</evidence>
<evidence type="ECO:0000313" key="5">
    <source>
        <dbReference type="Proteomes" id="UP000078287"/>
    </source>
</evidence>
<evidence type="ECO:0000313" key="4">
    <source>
        <dbReference type="EMBL" id="OAN43812.1"/>
    </source>
</evidence>
<evidence type="ECO:0000259" key="3">
    <source>
        <dbReference type="SMART" id="SM01360"/>
    </source>
</evidence>
<dbReference type="Pfam" id="PF07703">
    <property type="entry name" value="A2M_BRD"/>
    <property type="match status" value="1"/>
</dbReference>
<gene>
    <name evidence="4" type="ORF">A6A03_17755</name>
</gene>
<keyword evidence="5" id="KW-1185">Reference proteome</keyword>
<evidence type="ECO:0000259" key="2">
    <source>
        <dbReference type="SMART" id="SM01359"/>
    </source>
</evidence>
<dbReference type="InterPro" id="IPR008964">
    <property type="entry name" value="Invasin/intimin_cell_adhesion"/>
</dbReference>
<dbReference type="InterPro" id="IPR032812">
    <property type="entry name" value="SbsA_Ig"/>
</dbReference>
<protein>
    <submittedName>
        <fullName evidence="4">Alpha-2-macroglobulin</fullName>
    </submittedName>
</protein>
<dbReference type="Proteomes" id="UP000078287">
    <property type="component" value="Unassembled WGS sequence"/>
</dbReference>
<dbReference type="GO" id="GO:0004866">
    <property type="term" value="F:endopeptidase inhibitor activity"/>
    <property type="evidence" value="ECO:0007669"/>
    <property type="project" value="InterPro"/>
</dbReference>
<feature type="domain" description="Alpha-2-macroglobulin" evidence="3">
    <location>
        <begin position="1123"/>
        <end position="1209"/>
    </location>
</feature>
<dbReference type="InterPro" id="IPR001599">
    <property type="entry name" value="Macroglobln_a2"/>
</dbReference>
<dbReference type="Gene3D" id="1.50.10.20">
    <property type="match status" value="1"/>
</dbReference>
<sequence>MRIRMQRWMRVLARLWTMILASIVVSLLGGLSIRWLAPVSPWVAAPTVQLRDPLPQSQAVPPRSTITIAFSTPMNPFTVTRALRIDPPLAGSFEWSDDMQVLRFVPAQPLQPATTYRVQVMANAQSRWWRPLAQPLDVAFTTAAQPAVAAALAPRLRDAPIALVFSQPMVAASAVGQPAALQHVQLAPPWPLEGQWLDPQTLLLQPVIAFTAATTYTLTLDANLRDARGIELGQPFQWQFTTPWPTLMAQTPPPGEQWVNPQQPLTLVFDAPIDTRLLSAAVAITPAINGDFSSATTDGRYTVTFTPYNGWTPGQTYQVRLQPPSANQPLAEWRFTVEPEPALVASFPGQGQTLAPGQEIRLIFSTPMEEAEIRAGLRFDPPVTEVELQVDENRVNLRPALQAAATYTLTIAAGTRDRSGVPLGEDVSLTLRTASAPPLLHITSDTIISFPADAQPAVTLERMNVSAVDAQLYQLDATTLVRAISLRPTEWPSFVPERYGQPLVRAWRETFSDPPDTVMRSLLPLATNSAGDPLPPGAYYLRLTTSNGLRVDRLILISALHLTMLPNGNEMLLWVTSSGNGIPVSDVAVSIYAGETMLARGNSNEQGLWRVTLDELGLLSANAPARTLVALAESNGIALARADIVTLLQPRTQALLAVDRLSYRPGGTVRISGVVRERQADGRLSLPVAGTCDLQLDGQNVIGEPRAVACTVSENGRLNGSLQLNARTTPGLYTVRVSVGDTTYAIPIRVSVPATGATARVIPIRPAGLAVDVTRADLPVSGAVVSWTLRVATLATAELDGVDGEVTGATSETQASAVTDASGRAVISLPADENLLRPLRYTLHLTVQLPDGEQIERTTEGVITPRSPRLAITMPTVIERNERASVTATLRTADGQPIANTLVEIELRRNAAEPPLLIRRVRTGADGQATTELVTLAPGRYELTARAGTALTRKELWVAGSSIGTAEPRIIADRPTYATGDVARLLFTGPSGGGTALVIVGQGENALVRQANARPGTLITIPISADMAPVTMITALIDDGVRVWTTATTLQIDPPPAPVINLTQREALPGATIPITVTAATDDLLVMLTPIHAPPTNLDRWNRSLLPGQPAQWTPGSFGGIDVLASVQSSSNQHEITVRLPNQQGRWRLEVIAIDPAGIATSASALIDTSQPVEAIATPLPALRPADTALATLILRNVDGQERTIRARLWLSGGVLLDPFEQTVRVPAGATAPVFWRVQAQANASIIGLRYEVIDSVSLPPIEYAVPVRQEAQLPATAQTRVTASAIELSLPDGDNDVAIAASARAALADQAQRLLQTATPTAEALAAAAIIGRMLERTAATNAEAEEWRALNDRALTQLRALRNSDGGWGWWPGSGSDPFVTSFVLEAIGQTEPASRLRELSEPALAYLRRHRLAQPADAQAYTDYVMSIYSEGTGQPALPAGAGPAGRAFTALRATNEQSALLAPLWNTASSGLPWAGADGMPPSALAVSASVVQALAAERPADPRLAPWRAALLRHWQGDGWPTPYEAARVALALGPALLDGNARVRVEHDTADLTTERPISSVERFRLSGGALRVEPTNSTALIVVRNPASSAGQPGAVRARLRYRTATEPSTIDQPVEMELLLIVSKPIFRLEAAIPLPAGLMPVKVDAGASFAYQQIDREWRQVQLGGTAIAPGVYRVIITAQAATAGTFAIPPAVITAPGSDVAPVVAFAQETITIEPTIR</sequence>
<accession>A0A178M4Y0</accession>
<feature type="domain" description="Alpha-2-macroglobulin bait region" evidence="2">
    <location>
        <begin position="969"/>
        <end position="1087"/>
    </location>
</feature>
<keyword evidence="1" id="KW-0732">Signal</keyword>
<dbReference type="SMART" id="SM01359">
    <property type="entry name" value="A2M_N_2"/>
    <property type="match status" value="1"/>
</dbReference>